<dbReference type="RefSeq" id="WP_179911127.1">
    <property type="nucleotide sequence ID" value="NZ_CP058910.1"/>
</dbReference>
<evidence type="ECO:0000256" key="1">
    <source>
        <dbReference type="SAM" id="MobiDB-lite"/>
    </source>
</evidence>
<evidence type="ECO:0000313" key="2">
    <source>
        <dbReference type="EMBL" id="QLH77198.1"/>
    </source>
</evidence>
<organism evidence="2 3">
    <name type="scientific">Halosimplex rubrum</name>
    <dbReference type="NCBI Taxonomy" id="869889"/>
    <lineage>
        <taxon>Archaea</taxon>
        <taxon>Methanobacteriati</taxon>
        <taxon>Methanobacteriota</taxon>
        <taxon>Stenosarchaea group</taxon>
        <taxon>Halobacteria</taxon>
        <taxon>Halobacteriales</taxon>
        <taxon>Haloarculaceae</taxon>
        <taxon>Halosimplex</taxon>
    </lineage>
</organism>
<sequence length="128" mass="14254">MDEIELGQATIVYDDPEEGTTEVTVDNEEVVYARDHWMLKSGTDDDGNDLMKQIPRDRVHSVERNVERFEDEASTVRNRVESFASEMREKLPVGGDGERRPGDGRGSDGGPTRVPVTEADDRDDSGGE</sequence>
<gene>
    <name evidence="2" type="ORF">HZS55_07770</name>
</gene>
<dbReference type="GeneID" id="56077751"/>
<dbReference type="OrthoDB" id="170048at2157"/>
<keyword evidence="3" id="KW-1185">Reference proteome</keyword>
<dbReference type="EMBL" id="CP058910">
    <property type="protein sequence ID" value="QLH77198.1"/>
    <property type="molecule type" value="Genomic_DNA"/>
</dbReference>
<name>A0A7D5P4F2_9EURY</name>
<proteinExistence type="predicted"/>
<dbReference type="KEGG" id="hrr:HZS55_07770"/>
<protein>
    <submittedName>
        <fullName evidence="2">Uncharacterized protein</fullName>
    </submittedName>
</protein>
<feature type="compositionally biased region" description="Acidic residues" evidence="1">
    <location>
        <begin position="118"/>
        <end position="128"/>
    </location>
</feature>
<evidence type="ECO:0000313" key="3">
    <source>
        <dbReference type="Proteomes" id="UP000509667"/>
    </source>
</evidence>
<feature type="compositionally biased region" description="Basic and acidic residues" evidence="1">
    <location>
        <begin position="86"/>
        <end position="106"/>
    </location>
</feature>
<dbReference type="AlphaFoldDB" id="A0A7D5P4F2"/>
<reference evidence="2 3" key="1">
    <citation type="submission" date="2020-07" db="EMBL/GenBank/DDBJ databases">
        <title>Halosimplex pelagicum sp. nov. and Halosimplex rubrum sp. nov., isolated from salted brown alga Laminaria, and emended description of the genus Halosimplex.</title>
        <authorList>
            <person name="Cui H."/>
        </authorList>
    </citation>
    <scope>NUCLEOTIDE SEQUENCE [LARGE SCALE GENOMIC DNA]</scope>
    <source>
        <strain evidence="2 3">R27</strain>
    </source>
</reference>
<accession>A0A7D5P4F2</accession>
<feature type="region of interest" description="Disordered" evidence="1">
    <location>
        <begin position="70"/>
        <end position="128"/>
    </location>
</feature>
<dbReference type="Proteomes" id="UP000509667">
    <property type="component" value="Chromosome"/>
</dbReference>